<accession>A0A4Z0RAB2</accession>
<dbReference type="NCBIfam" id="TIGR00229">
    <property type="entry name" value="sensory_box"/>
    <property type="match status" value="1"/>
</dbReference>
<dbReference type="GO" id="GO:0005524">
    <property type="term" value="F:ATP binding"/>
    <property type="evidence" value="ECO:0007669"/>
    <property type="project" value="UniProtKB-KW"/>
</dbReference>
<dbReference type="AlphaFoldDB" id="A0A4Z0RAB2"/>
<dbReference type="Pfam" id="PF02518">
    <property type="entry name" value="HATPase_c"/>
    <property type="match status" value="1"/>
</dbReference>
<dbReference type="InterPro" id="IPR035965">
    <property type="entry name" value="PAS-like_dom_sf"/>
</dbReference>
<evidence type="ECO:0000259" key="13">
    <source>
        <dbReference type="PROSITE" id="PS50112"/>
    </source>
</evidence>
<keyword evidence="5" id="KW-0547">Nucleotide-binding</keyword>
<dbReference type="Gene3D" id="1.10.287.130">
    <property type="match status" value="1"/>
</dbReference>
<dbReference type="SMART" id="SM00091">
    <property type="entry name" value="PAS"/>
    <property type="match status" value="2"/>
</dbReference>
<feature type="domain" description="PAS" evidence="13">
    <location>
        <begin position="159"/>
        <end position="204"/>
    </location>
</feature>
<dbReference type="SUPFAM" id="SSF55874">
    <property type="entry name" value="ATPase domain of HSP90 chaperone/DNA topoisomerase II/histidine kinase"/>
    <property type="match status" value="1"/>
</dbReference>
<dbReference type="GO" id="GO:0000155">
    <property type="term" value="F:phosphorelay sensor kinase activity"/>
    <property type="evidence" value="ECO:0007669"/>
    <property type="project" value="InterPro"/>
</dbReference>
<proteinExistence type="predicted"/>
<protein>
    <recommendedName>
        <fullName evidence="3">Stage 0 sporulation protein A homolog</fullName>
        <ecNumber evidence="2">2.7.13.3</ecNumber>
    </recommendedName>
</protein>
<evidence type="ECO:0000259" key="11">
    <source>
        <dbReference type="PROSITE" id="PS50109"/>
    </source>
</evidence>
<evidence type="ECO:0000256" key="1">
    <source>
        <dbReference type="ARBA" id="ARBA00000085"/>
    </source>
</evidence>
<feature type="domain" description="Response regulatory" evidence="12">
    <location>
        <begin position="2"/>
        <end position="119"/>
    </location>
</feature>
<comment type="catalytic activity">
    <reaction evidence="1">
        <text>ATP + protein L-histidine = ADP + protein N-phospho-L-histidine.</text>
        <dbReference type="EC" id="2.7.13.3"/>
    </reaction>
</comment>
<dbReference type="PANTHER" id="PTHR43065:SF46">
    <property type="entry name" value="C4-DICARBOXYLATE TRANSPORT SENSOR PROTEIN DCTB"/>
    <property type="match status" value="1"/>
</dbReference>
<keyword evidence="6" id="KW-0418">Kinase</keyword>
<keyword evidence="4" id="KW-0808">Transferase</keyword>
<dbReference type="Pfam" id="PF08448">
    <property type="entry name" value="PAS_4"/>
    <property type="match status" value="1"/>
</dbReference>
<dbReference type="SMART" id="SM00387">
    <property type="entry name" value="HATPase_c"/>
    <property type="match status" value="1"/>
</dbReference>
<dbReference type="InterPro" id="IPR036890">
    <property type="entry name" value="HATPase_C_sf"/>
</dbReference>
<dbReference type="Pfam" id="PF00512">
    <property type="entry name" value="HisKA"/>
    <property type="match status" value="1"/>
</dbReference>
<dbReference type="Gene3D" id="3.30.450.20">
    <property type="entry name" value="PAS domain"/>
    <property type="match status" value="2"/>
</dbReference>
<keyword evidence="8" id="KW-0902">Two-component regulatory system</keyword>
<dbReference type="InterPro" id="IPR005467">
    <property type="entry name" value="His_kinase_dom"/>
</dbReference>
<keyword evidence="15" id="KW-1185">Reference proteome</keyword>
<comment type="function">
    <text evidence="9">May play the central regulatory role in sporulation. It may be an element of the effector pathway responsible for the activation of sporulation genes in response to nutritional stress. Spo0A may act in concert with spo0H (a sigma factor) to control the expression of some genes that are critical to the sporulation process.</text>
</comment>
<dbReference type="SUPFAM" id="SSF55785">
    <property type="entry name" value="PYP-like sensor domain (PAS domain)"/>
    <property type="match status" value="2"/>
</dbReference>
<organism evidence="14 15">
    <name type="scientific">Desulfosporosinus fructosivorans</name>
    <dbReference type="NCBI Taxonomy" id="2018669"/>
    <lineage>
        <taxon>Bacteria</taxon>
        <taxon>Bacillati</taxon>
        <taxon>Bacillota</taxon>
        <taxon>Clostridia</taxon>
        <taxon>Eubacteriales</taxon>
        <taxon>Desulfitobacteriaceae</taxon>
        <taxon>Desulfosporosinus</taxon>
    </lineage>
</organism>
<dbReference type="InterPro" id="IPR003594">
    <property type="entry name" value="HATPase_dom"/>
</dbReference>
<dbReference type="InterPro" id="IPR011006">
    <property type="entry name" value="CheY-like_superfamily"/>
</dbReference>
<dbReference type="CDD" id="cd00082">
    <property type="entry name" value="HisKA"/>
    <property type="match status" value="1"/>
</dbReference>
<evidence type="ECO:0000256" key="6">
    <source>
        <dbReference type="ARBA" id="ARBA00022777"/>
    </source>
</evidence>
<dbReference type="Pfam" id="PF13426">
    <property type="entry name" value="PAS_9"/>
    <property type="match status" value="1"/>
</dbReference>
<sequence>MNILLVDDRRENLLALEAVLKSPDYNLIFASCGEEALKCLLKDDFAVILLDVQMPGLDGFETAKLIRARKKNKDTPIIFITAIYQTTENIVKGYTLGAIDYLFKPFDPQTLKLKIEAFVKIHLNQKQMKLQNELLTQWAFDLEKMNECLELTTSNLRRAEALARVIGETSTDTVITMDGLGYILNVNPAVTEMFGYGHEELLAQHVSGLFPGKSFSIQKSFRGVNNRSKVLDATATRKDGVAFPVEVQISVANIEGQQIHVCSVRDITERKLLEEERKDQNNTLRKLVQERTCELFQANEKLKEEILGRKKISKRLIKTSLKLTNILESITDVFFTLNHQWQFIFVNKEAEKYWQKGRDELIGRNIWAFFPEYLPEYYPLFMKAMSRRAASHFEIKGIHSDESYEVHVYPSDEGLSVYYHNISERRMFEKEMARLERLNLVGQMAAGIGHEIRNPMTTVRGFLQLLGAKEEFQQSKDYFQLMIEELDRANSIITEFLSLAKNKTVDLKPLSLNYMIGNLLPLLQADALVSDKDIIMELQDTVVLLLDEKEIRQLILNLVRNGLEAMPAGGKLTIRTFMDGVEPVLAVGDEGCGIKSVDLEKIGTPFFTTKENGTGLGLATCFSISARHNAEIQIDTGPSGTTIFVRFKLPIDTPFAMVL</sequence>
<evidence type="ECO:0000313" key="14">
    <source>
        <dbReference type="EMBL" id="TGE38943.1"/>
    </source>
</evidence>
<dbReference type="Gene3D" id="3.40.50.2300">
    <property type="match status" value="1"/>
</dbReference>
<dbReference type="PROSITE" id="PS50112">
    <property type="entry name" value="PAS"/>
    <property type="match status" value="2"/>
</dbReference>
<keyword evidence="7" id="KW-0067">ATP-binding</keyword>
<feature type="domain" description="PAS" evidence="13">
    <location>
        <begin position="319"/>
        <end position="392"/>
    </location>
</feature>
<dbReference type="SUPFAM" id="SSF52172">
    <property type="entry name" value="CheY-like"/>
    <property type="match status" value="1"/>
</dbReference>
<dbReference type="PANTHER" id="PTHR43065">
    <property type="entry name" value="SENSOR HISTIDINE KINASE"/>
    <property type="match status" value="1"/>
</dbReference>
<dbReference type="Proteomes" id="UP000298460">
    <property type="component" value="Unassembled WGS sequence"/>
</dbReference>
<comment type="caution">
    <text evidence="14">The sequence shown here is derived from an EMBL/GenBank/DDBJ whole genome shotgun (WGS) entry which is preliminary data.</text>
</comment>
<dbReference type="EMBL" id="SPQQ01000002">
    <property type="protein sequence ID" value="TGE38943.1"/>
    <property type="molecule type" value="Genomic_DNA"/>
</dbReference>
<evidence type="ECO:0000256" key="4">
    <source>
        <dbReference type="ARBA" id="ARBA00022679"/>
    </source>
</evidence>
<reference evidence="14 15" key="1">
    <citation type="submission" date="2019-03" db="EMBL/GenBank/DDBJ databases">
        <title>Draft Genome Sequence of Desulfosporosinus fructosivorans Strain 63.6F, Isolated from Marine Sediment in the Baltic Sea.</title>
        <authorList>
            <person name="Hausmann B."/>
            <person name="Vandieken V."/>
            <person name="Pjevac P."/>
            <person name="Schreck K."/>
            <person name="Herbold C.W."/>
            <person name="Loy A."/>
        </authorList>
    </citation>
    <scope>NUCLEOTIDE SEQUENCE [LARGE SCALE GENOMIC DNA]</scope>
    <source>
        <strain evidence="14 15">63.6F</strain>
    </source>
</reference>
<keyword evidence="10" id="KW-0597">Phosphoprotein</keyword>
<gene>
    <name evidence="14" type="ORF">E4K67_05585</name>
</gene>
<dbReference type="InterPro" id="IPR036097">
    <property type="entry name" value="HisK_dim/P_sf"/>
</dbReference>
<evidence type="ECO:0000256" key="9">
    <source>
        <dbReference type="ARBA" id="ARBA00024867"/>
    </source>
</evidence>
<dbReference type="InterPro" id="IPR003661">
    <property type="entry name" value="HisK_dim/P_dom"/>
</dbReference>
<evidence type="ECO:0000256" key="5">
    <source>
        <dbReference type="ARBA" id="ARBA00022741"/>
    </source>
</evidence>
<dbReference type="SMART" id="SM00448">
    <property type="entry name" value="REC"/>
    <property type="match status" value="1"/>
</dbReference>
<dbReference type="InterPro" id="IPR013656">
    <property type="entry name" value="PAS_4"/>
</dbReference>
<evidence type="ECO:0000256" key="7">
    <source>
        <dbReference type="ARBA" id="ARBA00022840"/>
    </source>
</evidence>
<dbReference type="SMART" id="SM00388">
    <property type="entry name" value="HisKA"/>
    <property type="match status" value="1"/>
</dbReference>
<dbReference type="RefSeq" id="WP_135545438.1">
    <property type="nucleotide sequence ID" value="NZ_SPQQ01000002.1"/>
</dbReference>
<evidence type="ECO:0000259" key="12">
    <source>
        <dbReference type="PROSITE" id="PS50110"/>
    </source>
</evidence>
<name>A0A4Z0RAB2_9FIRM</name>
<feature type="domain" description="Histidine kinase" evidence="11">
    <location>
        <begin position="447"/>
        <end position="651"/>
    </location>
</feature>
<dbReference type="SUPFAM" id="SSF47384">
    <property type="entry name" value="Homodimeric domain of signal transducing histidine kinase"/>
    <property type="match status" value="1"/>
</dbReference>
<dbReference type="CDD" id="cd00130">
    <property type="entry name" value="PAS"/>
    <property type="match status" value="2"/>
</dbReference>
<dbReference type="Pfam" id="PF00072">
    <property type="entry name" value="Response_reg"/>
    <property type="match status" value="1"/>
</dbReference>
<feature type="modified residue" description="4-aspartylphosphate" evidence="10">
    <location>
        <position position="51"/>
    </location>
</feature>
<dbReference type="Gene3D" id="3.30.565.10">
    <property type="entry name" value="Histidine kinase-like ATPase, C-terminal domain"/>
    <property type="match status" value="1"/>
</dbReference>
<dbReference type="EC" id="2.7.13.3" evidence="2"/>
<evidence type="ECO:0000256" key="2">
    <source>
        <dbReference type="ARBA" id="ARBA00012438"/>
    </source>
</evidence>
<dbReference type="InterPro" id="IPR000014">
    <property type="entry name" value="PAS"/>
</dbReference>
<evidence type="ECO:0000256" key="10">
    <source>
        <dbReference type="PROSITE-ProRule" id="PRU00169"/>
    </source>
</evidence>
<evidence type="ECO:0000256" key="8">
    <source>
        <dbReference type="ARBA" id="ARBA00023012"/>
    </source>
</evidence>
<dbReference type="PROSITE" id="PS50110">
    <property type="entry name" value="RESPONSE_REGULATORY"/>
    <property type="match status" value="1"/>
</dbReference>
<evidence type="ECO:0000313" key="15">
    <source>
        <dbReference type="Proteomes" id="UP000298460"/>
    </source>
</evidence>
<evidence type="ECO:0000256" key="3">
    <source>
        <dbReference type="ARBA" id="ARBA00018672"/>
    </source>
</evidence>
<dbReference type="PROSITE" id="PS50109">
    <property type="entry name" value="HIS_KIN"/>
    <property type="match status" value="1"/>
</dbReference>
<dbReference type="OrthoDB" id="505470at2"/>
<dbReference type="InterPro" id="IPR001789">
    <property type="entry name" value="Sig_transdc_resp-reg_receiver"/>
</dbReference>